<feature type="region of interest" description="Disordered" evidence="3">
    <location>
        <begin position="107"/>
        <end position="140"/>
    </location>
</feature>
<protein>
    <submittedName>
        <fullName evidence="4">Protein CHUP1, chloroplastic</fullName>
    </submittedName>
</protein>
<evidence type="ECO:0000256" key="2">
    <source>
        <dbReference type="SAM" id="Coils"/>
    </source>
</evidence>
<evidence type="ECO:0000256" key="3">
    <source>
        <dbReference type="SAM" id="MobiDB-lite"/>
    </source>
</evidence>
<evidence type="ECO:0000313" key="5">
    <source>
        <dbReference type="Proteomes" id="UP001163823"/>
    </source>
</evidence>
<dbReference type="PANTHER" id="PTHR31342:SF48">
    <property type="entry name" value="CHUP1-LIKE PROTEIN"/>
    <property type="match status" value="1"/>
</dbReference>
<dbReference type="GO" id="GO:0072699">
    <property type="term" value="P:protein localization to cortical microtubule cytoskeleton"/>
    <property type="evidence" value="ECO:0007669"/>
    <property type="project" value="TreeGrafter"/>
</dbReference>
<comment type="caution">
    <text evidence="4">The sequence shown here is derived from an EMBL/GenBank/DDBJ whole genome shotgun (WGS) entry which is preliminary data.</text>
</comment>
<dbReference type="Proteomes" id="UP001163823">
    <property type="component" value="Chromosome 8"/>
</dbReference>
<feature type="compositionally biased region" description="Basic and acidic residues" evidence="3">
    <location>
        <begin position="107"/>
        <end position="118"/>
    </location>
</feature>
<evidence type="ECO:0000313" key="4">
    <source>
        <dbReference type="EMBL" id="KAJ7959840.1"/>
    </source>
</evidence>
<evidence type="ECO:0000256" key="1">
    <source>
        <dbReference type="ARBA" id="ARBA00023054"/>
    </source>
</evidence>
<sequence length="428" mass="49178">MKAEQEDSLKEKDDLEFISLKKELKLQLVRNELLVKENQQLRQEVANLKTQITSLKAHNNERKSILWKKMQNCIDNNNSDAIQQKPVVPIRALEQGPAFQNWHSKSDFQESANRKETPIKVPTPPPRPTSAAPSLCKEEKGDKMSLIAAPPPPPAPTKSRVGSKAVRRVPEVIELYRSLTRKDTHMENRTSPNGLPTVAFTRNMIGEIENRSTYLSAIKSDVRTQGEFIRFLIKEVETASYADIYDVEAFVKWLDGNLSSLVDERAVLKHFPQWPEQKADAMREAACSYRDLKNLESEVLMFEDNPNEPLNQDLRRIQTLQDRLESSVSNTERTRESTSKQYRNFQIPSEWMLDTGLIGQMKLCSLRLARKFMQRITKEIQSTECLQEDNLMVQGVRFAFRVHQFAGGFNEETIQAFEDLKKQGNGKN</sequence>
<gene>
    <name evidence="4" type="ORF">O6P43_020366</name>
</gene>
<keyword evidence="5" id="KW-1185">Reference proteome</keyword>
<dbReference type="GO" id="GO:0055028">
    <property type="term" value="C:cortical microtubule"/>
    <property type="evidence" value="ECO:0007669"/>
    <property type="project" value="TreeGrafter"/>
</dbReference>
<organism evidence="4 5">
    <name type="scientific">Quillaja saponaria</name>
    <name type="common">Soap bark tree</name>
    <dbReference type="NCBI Taxonomy" id="32244"/>
    <lineage>
        <taxon>Eukaryota</taxon>
        <taxon>Viridiplantae</taxon>
        <taxon>Streptophyta</taxon>
        <taxon>Embryophyta</taxon>
        <taxon>Tracheophyta</taxon>
        <taxon>Spermatophyta</taxon>
        <taxon>Magnoliopsida</taxon>
        <taxon>eudicotyledons</taxon>
        <taxon>Gunneridae</taxon>
        <taxon>Pentapetalae</taxon>
        <taxon>rosids</taxon>
        <taxon>fabids</taxon>
        <taxon>Fabales</taxon>
        <taxon>Quillajaceae</taxon>
        <taxon>Quillaja</taxon>
    </lineage>
</organism>
<dbReference type="InterPro" id="IPR040265">
    <property type="entry name" value="CHUP1/IPGA1-like"/>
</dbReference>
<dbReference type="PANTHER" id="PTHR31342">
    <property type="entry name" value="PROTEIN CHUP1, CHLOROPLASTIC"/>
    <property type="match status" value="1"/>
</dbReference>
<reference evidence="4" key="1">
    <citation type="journal article" date="2023" name="Science">
        <title>Elucidation of the pathway for biosynthesis of saponin adjuvants from the soapbark tree.</title>
        <authorList>
            <person name="Reed J."/>
            <person name="Orme A."/>
            <person name="El-Demerdash A."/>
            <person name="Owen C."/>
            <person name="Martin L.B.B."/>
            <person name="Misra R.C."/>
            <person name="Kikuchi S."/>
            <person name="Rejzek M."/>
            <person name="Martin A.C."/>
            <person name="Harkess A."/>
            <person name="Leebens-Mack J."/>
            <person name="Louveau T."/>
            <person name="Stephenson M.J."/>
            <person name="Osbourn A."/>
        </authorList>
    </citation>
    <scope>NUCLEOTIDE SEQUENCE</scope>
    <source>
        <strain evidence="4">S10</strain>
    </source>
</reference>
<name>A0AAD7LKH9_QUISA</name>
<dbReference type="KEGG" id="qsa:O6P43_020366"/>
<accession>A0AAD7LKH9</accession>
<proteinExistence type="predicted"/>
<feature type="coiled-coil region" evidence="2">
    <location>
        <begin position="31"/>
        <end position="58"/>
    </location>
</feature>
<dbReference type="EMBL" id="JARAOO010000008">
    <property type="protein sequence ID" value="KAJ7959840.1"/>
    <property type="molecule type" value="Genomic_DNA"/>
</dbReference>
<dbReference type="AlphaFoldDB" id="A0AAD7LKH9"/>
<keyword evidence="1 2" id="KW-0175">Coiled coil</keyword>